<protein>
    <submittedName>
        <fullName evidence="2">Uncharacterized protein</fullName>
    </submittedName>
</protein>
<dbReference type="EMBL" id="BMAT01010515">
    <property type="protein sequence ID" value="GFS27442.1"/>
    <property type="molecule type" value="Genomic_DNA"/>
</dbReference>
<evidence type="ECO:0000313" key="3">
    <source>
        <dbReference type="Proteomes" id="UP000762676"/>
    </source>
</evidence>
<sequence length="71" mass="7410">MTGRDPALTSKGGVRESKVKTDAPPAIEPNKGTQVISPTAAAPGLPRGGRPKPTSDQPIEQYGSYCTPVYD</sequence>
<feature type="region of interest" description="Disordered" evidence="1">
    <location>
        <begin position="1"/>
        <end position="71"/>
    </location>
</feature>
<organism evidence="2 3">
    <name type="scientific">Elysia marginata</name>
    <dbReference type="NCBI Taxonomy" id="1093978"/>
    <lineage>
        <taxon>Eukaryota</taxon>
        <taxon>Metazoa</taxon>
        <taxon>Spiralia</taxon>
        <taxon>Lophotrochozoa</taxon>
        <taxon>Mollusca</taxon>
        <taxon>Gastropoda</taxon>
        <taxon>Heterobranchia</taxon>
        <taxon>Euthyneura</taxon>
        <taxon>Panpulmonata</taxon>
        <taxon>Sacoglossa</taxon>
        <taxon>Placobranchoidea</taxon>
        <taxon>Plakobranchidae</taxon>
        <taxon>Elysia</taxon>
    </lineage>
</organism>
<gene>
    <name evidence="2" type="ORF">ElyMa_005269700</name>
</gene>
<evidence type="ECO:0000256" key="1">
    <source>
        <dbReference type="SAM" id="MobiDB-lite"/>
    </source>
</evidence>
<dbReference type="AlphaFoldDB" id="A0AAV4K118"/>
<name>A0AAV4K118_9GAST</name>
<reference evidence="2 3" key="1">
    <citation type="journal article" date="2021" name="Elife">
        <title>Chloroplast acquisition without the gene transfer in kleptoplastic sea slugs, Plakobranchus ocellatus.</title>
        <authorList>
            <person name="Maeda T."/>
            <person name="Takahashi S."/>
            <person name="Yoshida T."/>
            <person name="Shimamura S."/>
            <person name="Takaki Y."/>
            <person name="Nagai Y."/>
            <person name="Toyoda A."/>
            <person name="Suzuki Y."/>
            <person name="Arimoto A."/>
            <person name="Ishii H."/>
            <person name="Satoh N."/>
            <person name="Nishiyama T."/>
            <person name="Hasebe M."/>
            <person name="Maruyama T."/>
            <person name="Minagawa J."/>
            <person name="Obokata J."/>
            <person name="Shigenobu S."/>
        </authorList>
    </citation>
    <scope>NUCLEOTIDE SEQUENCE [LARGE SCALE GENOMIC DNA]</scope>
</reference>
<proteinExistence type="predicted"/>
<dbReference type="Proteomes" id="UP000762676">
    <property type="component" value="Unassembled WGS sequence"/>
</dbReference>
<comment type="caution">
    <text evidence="2">The sequence shown here is derived from an EMBL/GenBank/DDBJ whole genome shotgun (WGS) entry which is preliminary data.</text>
</comment>
<keyword evidence="3" id="KW-1185">Reference proteome</keyword>
<accession>A0AAV4K118</accession>
<evidence type="ECO:0000313" key="2">
    <source>
        <dbReference type="EMBL" id="GFS27442.1"/>
    </source>
</evidence>